<evidence type="ECO:0000256" key="5">
    <source>
        <dbReference type="HAMAP-Rule" id="MF_03012"/>
    </source>
</evidence>
<comment type="function">
    <text evidence="5">Component of the eukaryotic translation initiation factor 3 (eIF-3) complex, which is involved in protein synthesis of a specialized repertoire of mRNAs and, together with other initiation factors, stimulates binding of mRNA and methionyl-tRNAi to the 40S ribosome. The eIF-3 complex specifically targets and initiates translation of a subset of mRNAs involved in cell proliferation.</text>
</comment>
<dbReference type="InterPro" id="IPR000717">
    <property type="entry name" value="PCI_dom"/>
</dbReference>
<dbReference type="GO" id="GO:0033290">
    <property type="term" value="C:eukaryotic 48S preinitiation complex"/>
    <property type="evidence" value="ECO:0007669"/>
    <property type="project" value="UniProtKB-UniRule"/>
</dbReference>
<comment type="caution">
    <text evidence="8">The sequence shown here is derived from an EMBL/GenBank/DDBJ whole genome shotgun (WGS) entry which is preliminary data.</text>
</comment>
<evidence type="ECO:0000256" key="2">
    <source>
        <dbReference type="ARBA" id="ARBA00022490"/>
    </source>
</evidence>
<evidence type="ECO:0000313" key="9">
    <source>
        <dbReference type="Proteomes" id="UP000242877"/>
    </source>
</evidence>
<evidence type="ECO:0000256" key="4">
    <source>
        <dbReference type="ARBA" id="ARBA00022917"/>
    </source>
</evidence>
<comment type="subcellular location">
    <subcellularLocation>
        <location evidence="5">Cytoplasm</location>
    </subcellularLocation>
</comment>
<dbReference type="AlphaFoldDB" id="A0A166NJF8"/>
<name>A0A166NJF8_9EURO</name>
<dbReference type="VEuPathDB" id="FungiDB:AAP_03950"/>
<dbReference type="Pfam" id="PF01399">
    <property type="entry name" value="PCI"/>
    <property type="match status" value="1"/>
</dbReference>
<sequence>MAAHTRTLLVEGAFSELADEFTQYIDVLRKTQESGSLRADLTPAIEKLRDHEQTGGEDSADVVAQKDAILKKIVDASFVLNSAPEKELIASYNLLIALITSSPNKNTYVTQICGYLAKPLTAAPQHGSALALSILSTIFNTLPRTDAGRYPVFLAVLAVIRQTQAGLAFDALKTQLKSQLPTWIKEWDLTPQNTQKLHIAIADAARDSGDVELSYNHLLLALQAIPAPEASSAEAREIATRALLSALTLPFVFDFGPLTDSDAIQSLRSTDASLFELLEIFAADTLDTYEEFLSTTPLSSIHDLASSSEVLVTKMRLLTLASLAASTQSRSLPYDTIAGALRVPREEVEKWVIDTIRAGLVEGKLSQLKGEFLVQRATYRVFGEKQWAEVQGRLMVWRRSLENVLGVIRNEKEKFVHDALNAQNGGEGRERRRYGQKREQQQGQQGQQQSQGSEQQQQQQQQPKAVEASAE</sequence>
<evidence type="ECO:0000256" key="1">
    <source>
        <dbReference type="ARBA" id="ARBA00008482"/>
    </source>
</evidence>
<dbReference type="HAMAP" id="MF_03012">
    <property type="entry name" value="eIF3m"/>
    <property type="match status" value="1"/>
</dbReference>
<comment type="similarity">
    <text evidence="1">Belongs to the CSN7/EIF3M family. CSN7 subfamily.</text>
</comment>
<evidence type="ECO:0000256" key="6">
    <source>
        <dbReference type="SAM" id="MobiDB-lite"/>
    </source>
</evidence>
<dbReference type="InterPro" id="IPR027528">
    <property type="entry name" value="eIF3m"/>
</dbReference>
<evidence type="ECO:0000259" key="7">
    <source>
        <dbReference type="PROSITE" id="PS50250"/>
    </source>
</evidence>
<dbReference type="GO" id="GO:0003743">
    <property type="term" value="F:translation initiation factor activity"/>
    <property type="evidence" value="ECO:0007669"/>
    <property type="project" value="UniProtKB-UniRule"/>
</dbReference>
<keyword evidence="9" id="KW-1185">Reference proteome</keyword>
<keyword evidence="2 5" id="KW-0963">Cytoplasm</keyword>
<dbReference type="InterPro" id="IPR045237">
    <property type="entry name" value="COPS7/eIF3m"/>
</dbReference>
<keyword evidence="4 5" id="KW-0648">Protein biosynthesis</keyword>
<dbReference type="GO" id="GO:0016282">
    <property type="term" value="C:eukaryotic 43S preinitiation complex"/>
    <property type="evidence" value="ECO:0007669"/>
    <property type="project" value="UniProtKB-UniRule"/>
</dbReference>
<dbReference type="EMBL" id="AZGZ01000017">
    <property type="protein sequence ID" value="KZZ90420.1"/>
    <property type="molecule type" value="Genomic_DNA"/>
</dbReference>
<evidence type="ECO:0000313" key="8">
    <source>
        <dbReference type="EMBL" id="KZZ90420.1"/>
    </source>
</evidence>
<dbReference type="PROSITE" id="PS50250">
    <property type="entry name" value="PCI"/>
    <property type="match status" value="1"/>
</dbReference>
<dbReference type="OrthoDB" id="10267031at2759"/>
<dbReference type="GO" id="GO:0001732">
    <property type="term" value="P:formation of cytoplasmic translation initiation complex"/>
    <property type="evidence" value="ECO:0007669"/>
    <property type="project" value="UniProtKB-UniRule"/>
</dbReference>
<reference evidence="8 9" key="1">
    <citation type="journal article" date="2016" name="Genome Biol. Evol.">
        <title>Divergent and convergent evolution of fungal pathogenicity.</title>
        <authorList>
            <person name="Shang Y."/>
            <person name="Xiao G."/>
            <person name="Zheng P."/>
            <person name="Cen K."/>
            <person name="Zhan S."/>
            <person name="Wang C."/>
        </authorList>
    </citation>
    <scope>NUCLEOTIDE SEQUENCE [LARGE SCALE GENOMIC DNA]</scope>
    <source>
        <strain evidence="8 9">ARSEF 7405</strain>
    </source>
</reference>
<dbReference type="GO" id="GO:0071541">
    <property type="term" value="C:eukaryotic translation initiation factor 3 complex, eIF3m"/>
    <property type="evidence" value="ECO:0007669"/>
    <property type="project" value="UniProtKB-UniRule"/>
</dbReference>
<dbReference type="GO" id="GO:0000502">
    <property type="term" value="C:proteasome complex"/>
    <property type="evidence" value="ECO:0007669"/>
    <property type="project" value="UniProtKB-KW"/>
</dbReference>
<protein>
    <recommendedName>
        <fullName evidence="5">Eukaryotic translation initiation factor 3 subunit M</fullName>
        <shortName evidence="5">eIF3m</shortName>
    </recommendedName>
</protein>
<dbReference type="Proteomes" id="UP000242877">
    <property type="component" value="Unassembled WGS sequence"/>
</dbReference>
<dbReference type="Pfam" id="PF18005">
    <property type="entry name" value="eIF3m_C_helix"/>
    <property type="match status" value="1"/>
</dbReference>
<keyword evidence="3 5" id="KW-0396">Initiation factor</keyword>
<evidence type="ECO:0000256" key="3">
    <source>
        <dbReference type="ARBA" id="ARBA00022540"/>
    </source>
</evidence>
<dbReference type="SMART" id="SM00088">
    <property type="entry name" value="PINT"/>
    <property type="match status" value="1"/>
</dbReference>
<keyword evidence="8" id="KW-0647">Proteasome</keyword>
<feature type="region of interest" description="Disordered" evidence="6">
    <location>
        <begin position="419"/>
        <end position="471"/>
    </location>
</feature>
<organism evidence="8 9">
    <name type="scientific">Ascosphaera apis ARSEF 7405</name>
    <dbReference type="NCBI Taxonomy" id="392613"/>
    <lineage>
        <taxon>Eukaryota</taxon>
        <taxon>Fungi</taxon>
        <taxon>Dikarya</taxon>
        <taxon>Ascomycota</taxon>
        <taxon>Pezizomycotina</taxon>
        <taxon>Eurotiomycetes</taxon>
        <taxon>Eurotiomycetidae</taxon>
        <taxon>Onygenales</taxon>
        <taxon>Ascosphaeraceae</taxon>
        <taxon>Ascosphaera</taxon>
    </lineage>
</organism>
<dbReference type="PANTHER" id="PTHR15350">
    <property type="entry name" value="COP9 SIGNALOSOME COMPLEX SUBUNIT 7/DENDRITIC CELL PROTEIN GA17"/>
    <property type="match status" value="1"/>
</dbReference>
<accession>A0A166NJF8</accession>
<gene>
    <name evidence="8" type="ORF">AAP_03950</name>
</gene>
<comment type="subunit">
    <text evidence="5">Component of the eukaryotic translation initiation factor 3 (eIF-3) complex.</text>
</comment>
<dbReference type="PANTHER" id="PTHR15350:SF2">
    <property type="entry name" value="EUKARYOTIC TRANSLATION INITIATION FACTOR 3 SUBUNIT M"/>
    <property type="match status" value="1"/>
</dbReference>
<comment type="similarity">
    <text evidence="5">Belongs to the eIF-3 subunit M family.</text>
</comment>
<feature type="compositionally biased region" description="Low complexity" evidence="6">
    <location>
        <begin position="441"/>
        <end position="462"/>
    </location>
</feature>
<proteinExistence type="inferred from homology"/>
<feature type="domain" description="PCI" evidence="7">
    <location>
        <begin position="210"/>
        <end position="379"/>
    </location>
</feature>
<dbReference type="InterPro" id="IPR040750">
    <property type="entry name" value="eIF3m_C_helix"/>
</dbReference>